<sequence length="354" mass="38992">MIPPSFGTQTASNKRVTSISQLSGASAPKRVRTQANDAQCLTRSGTTNLPLTPPSTSNAPHQETATGSIGNLGAANQRFDNAGEQTDNGGFEFKSLEPHCNGDAANAVVDGPKSDKNNQKRLDPRIVDLMKDLEINQLRQKVTKHAQYKRLTADERHVLTKLYTNYQRQVLLLAAERLLKINPVLKHLGNRSRFRGPTMYNNFCEYNVEAWKSFYNGGEIISGGSFMGEQFIDMFSQDKKTDIEASFLSFAGSKESNYTAAREKLNTAISKVTHGVQAQWPGKSTTLTLKKLGVTLRIKDNDHGITVNDFCGKPGAMRNERLQYILRAFHEDLVVLDGPPPPDAPVTLGADPDN</sequence>
<evidence type="ECO:0000313" key="4">
    <source>
        <dbReference type="Proteomes" id="UP000005240"/>
    </source>
</evidence>
<reference evidence="3 4" key="3">
    <citation type="journal article" date="2017" name="G3 (Bethesda)">
        <title>Comparative analysis highlights variable genome content of wheat rusts and divergence of the mating loci.</title>
        <authorList>
            <person name="Cuomo C.A."/>
            <person name="Bakkeren G."/>
            <person name="Khalil H.B."/>
            <person name="Panwar V."/>
            <person name="Joly D."/>
            <person name="Linning R."/>
            <person name="Sakthikumar S."/>
            <person name="Song X."/>
            <person name="Adiconis X."/>
            <person name="Fan L."/>
            <person name="Goldberg J.M."/>
            <person name="Levin J.Z."/>
            <person name="Young S."/>
            <person name="Zeng Q."/>
            <person name="Anikster Y."/>
            <person name="Bruce M."/>
            <person name="Wang M."/>
            <person name="Yin C."/>
            <person name="McCallum B."/>
            <person name="Szabo L.J."/>
            <person name="Hulbert S."/>
            <person name="Chen X."/>
            <person name="Fellers J.P."/>
        </authorList>
    </citation>
    <scope>NUCLEOTIDE SEQUENCE</scope>
    <source>
        <strain evidence="3">isolate 1-1 / race 1 (BBBD)</strain>
        <strain evidence="4">Isolate 1-1 / race 1 (BBBD)</strain>
    </source>
</reference>
<keyword evidence="4" id="KW-1185">Reference proteome</keyword>
<evidence type="ECO:0000256" key="1">
    <source>
        <dbReference type="SAM" id="MobiDB-lite"/>
    </source>
</evidence>
<dbReference type="STRING" id="630390.A0A0C4F3R3"/>
<feature type="region of interest" description="Disordered" evidence="1">
    <location>
        <begin position="1"/>
        <end position="67"/>
    </location>
</feature>
<dbReference type="OrthoDB" id="10546552at2759"/>
<feature type="compositionally biased region" description="Low complexity" evidence="1">
    <location>
        <begin position="46"/>
        <end position="58"/>
    </location>
</feature>
<reference evidence="3" key="4">
    <citation type="submission" date="2025-05" db="UniProtKB">
        <authorList>
            <consortium name="EnsemblFungi"/>
        </authorList>
    </citation>
    <scope>IDENTIFICATION</scope>
    <source>
        <strain evidence="3">isolate 1-1 / race 1 (BBBD)</strain>
    </source>
</reference>
<evidence type="ECO:0000313" key="2">
    <source>
        <dbReference type="EMBL" id="OAV93709.1"/>
    </source>
</evidence>
<organism evidence="2">
    <name type="scientific">Puccinia triticina (isolate 1-1 / race 1 (BBBD))</name>
    <name type="common">Brown leaf rust fungus</name>
    <dbReference type="NCBI Taxonomy" id="630390"/>
    <lineage>
        <taxon>Eukaryota</taxon>
        <taxon>Fungi</taxon>
        <taxon>Dikarya</taxon>
        <taxon>Basidiomycota</taxon>
        <taxon>Pucciniomycotina</taxon>
        <taxon>Pucciniomycetes</taxon>
        <taxon>Pucciniales</taxon>
        <taxon>Pucciniaceae</taxon>
        <taxon>Puccinia</taxon>
    </lineage>
</organism>
<protein>
    <submittedName>
        <fullName evidence="2 3">Uncharacterized protein</fullName>
    </submittedName>
</protein>
<accession>A0A0C4F3R3</accession>
<reference evidence="2" key="1">
    <citation type="submission" date="2009-11" db="EMBL/GenBank/DDBJ databases">
        <authorList>
            <consortium name="The Broad Institute Genome Sequencing Platform"/>
            <person name="Ward D."/>
            <person name="Feldgarden M."/>
            <person name="Earl A."/>
            <person name="Young S.K."/>
            <person name="Zeng Q."/>
            <person name="Koehrsen M."/>
            <person name="Alvarado L."/>
            <person name="Berlin A."/>
            <person name="Bochicchio J."/>
            <person name="Borenstein D."/>
            <person name="Chapman S.B."/>
            <person name="Chen Z."/>
            <person name="Engels R."/>
            <person name="Freedman E."/>
            <person name="Gellesch M."/>
            <person name="Goldberg J."/>
            <person name="Griggs A."/>
            <person name="Gujja S."/>
            <person name="Heilman E."/>
            <person name="Heiman D."/>
            <person name="Hepburn T."/>
            <person name="Howarth C."/>
            <person name="Jen D."/>
            <person name="Larson L."/>
            <person name="Lewis B."/>
            <person name="Mehta T."/>
            <person name="Park D."/>
            <person name="Pearson M."/>
            <person name="Roberts A."/>
            <person name="Saif S."/>
            <person name="Shea T."/>
            <person name="Shenoy N."/>
            <person name="Sisk P."/>
            <person name="Stolte C."/>
            <person name="Sykes S."/>
            <person name="Thomson T."/>
            <person name="Walk T."/>
            <person name="White J."/>
            <person name="Yandava C."/>
            <person name="Izard J."/>
            <person name="Baranova O.V."/>
            <person name="Blanton J.M."/>
            <person name="Tanner A.C."/>
            <person name="Dewhirst F.E."/>
            <person name="Haas B."/>
            <person name="Nusbaum C."/>
            <person name="Birren B."/>
        </authorList>
    </citation>
    <scope>NUCLEOTIDE SEQUENCE [LARGE SCALE GENOMIC DNA]</scope>
    <source>
        <strain evidence="2">1-1 BBBD Race 1</strain>
    </source>
</reference>
<dbReference type="AlphaFoldDB" id="A0A0C4F3R3"/>
<dbReference type="EMBL" id="ADAS02000048">
    <property type="protein sequence ID" value="OAV93709.1"/>
    <property type="molecule type" value="Genomic_DNA"/>
</dbReference>
<reference evidence="2" key="2">
    <citation type="submission" date="2016-05" db="EMBL/GenBank/DDBJ databases">
        <title>Comparative analysis highlights variable genome content of wheat rusts and divergence of the mating loci.</title>
        <authorList>
            <person name="Cuomo C.A."/>
            <person name="Bakkeren G."/>
            <person name="Szabo L."/>
            <person name="Khalil H."/>
            <person name="Joly D."/>
            <person name="Goldberg J."/>
            <person name="Young S."/>
            <person name="Zeng Q."/>
            <person name="Fellers J."/>
        </authorList>
    </citation>
    <scope>NUCLEOTIDE SEQUENCE [LARGE SCALE GENOMIC DNA]</scope>
    <source>
        <strain evidence="2">1-1 BBBD Race 1</strain>
    </source>
</reference>
<proteinExistence type="predicted"/>
<dbReference type="EnsemblFungi" id="PTTG_07744-t43_1">
    <property type="protein sequence ID" value="PTTG_07744-t43_1-p1"/>
    <property type="gene ID" value="PTTG_07744"/>
</dbReference>
<feature type="compositionally biased region" description="Polar residues" evidence="1">
    <location>
        <begin position="1"/>
        <end position="24"/>
    </location>
</feature>
<feature type="compositionally biased region" description="Polar residues" evidence="1">
    <location>
        <begin position="33"/>
        <end position="45"/>
    </location>
</feature>
<evidence type="ECO:0000313" key="3">
    <source>
        <dbReference type="EnsemblFungi" id="PTTG_07744-t43_1-p1"/>
    </source>
</evidence>
<gene>
    <name evidence="2" type="ORF">PTTG_07744</name>
</gene>
<dbReference type="Proteomes" id="UP000005240">
    <property type="component" value="Unassembled WGS sequence"/>
</dbReference>
<dbReference type="VEuPathDB" id="FungiDB:PTTG_07744"/>
<name>A0A0C4F3R3_PUCT1</name>